<gene>
    <name evidence="1" type="ORF">AXE80_11960</name>
</gene>
<dbReference type="Gene3D" id="3.20.20.410">
    <property type="entry name" value="Protein of unknown function UPF0759"/>
    <property type="match status" value="1"/>
</dbReference>
<dbReference type="Pfam" id="PF01904">
    <property type="entry name" value="DUF72"/>
    <property type="match status" value="1"/>
</dbReference>
<evidence type="ECO:0000313" key="2">
    <source>
        <dbReference type="Proteomes" id="UP000092967"/>
    </source>
</evidence>
<sequence>MKFGKVPNPDNIDFTLPKDHPDTHTVFNKSFIGKTEFSIGCAKWNKQDLKGFYPRGTKDELVYYSTHFNSIELNATFYNLYPQEQFQKWYQKTPSNFKFYPKITKDISHYYELEEPSYPITELFLNNVIALKEKLGAIFLQMNEEFSPKDFLKLEDYINTWPKEIPLAIELRHTDWYNNPKVSHQLYQLYQENNISNIITDTAGRRDLLHMRLTNSKPFIRFVGSNHPSDFHRLDDWVDRIEYWIKQGLTSISFFIHQNIEEESVLLSSYFVKKLNHRLGLKLTVPKTLQDIQGQQQTLF</sequence>
<evidence type="ECO:0000313" key="1">
    <source>
        <dbReference type="EMBL" id="ANW96952.1"/>
    </source>
</evidence>
<dbReference type="Proteomes" id="UP000092967">
    <property type="component" value="Chromosome"/>
</dbReference>
<reference evidence="1 2" key="1">
    <citation type="submission" date="2016-02" db="EMBL/GenBank/DDBJ databases">
        <authorList>
            <person name="Wen L."/>
            <person name="He K."/>
            <person name="Yang H."/>
        </authorList>
    </citation>
    <scope>NUCLEOTIDE SEQUENCE [LARGE SCALE GENOMIC DNA]</scope>
    <source>
        <strain evidence="1 2">CZ1127</strain>
    </source>
</reference>
<dbReference type="PANTHER" id="PTHR30348:SF9">
    <property type="entry name" value="UPF0759 PROTEIN YECE"/>
    <property type="match status" value="1"/>
</dbReference>
<dbReference type="RefSeq" id="WP_068827634.1">
    <property type="nucleotide sequence ID" value="NZ_CP014224.1"/>
</dbReference>
<dbReference type="InterPro" id="IPR002763">
    <property type="entry name" value="DUF72"/>
</dbReference>
<proteinExistence type="predicted"/>
<dbReference type="KEGG" id="wfu:AXE80_11960"/>
<accession>A0A1B1Y846</accession>
<dbReference type="AlphaFoldDB" id="A0A1B1Y846"/>
<dbReference type="STRING" id="1790137.AXE80_11960"/>
<evidence type="ECO:0008006" key="3">
    <source>
        <dbReference type="Google" id="ProtNLM"/>
    </source>
</evidence>
<protein>
    <recommendedName>
        <fullName evidence="3">DUF72 domain-containing protein</fullName>
    </recommendedName>
</protein>
<dbReference type="SUPFAM" id="SSF117396">
    <property type="entry name" value="TM1631-like"/>
    <property type="match status" value="1"/>
</dbReference>
<dbReference type="EMBL" id="CP014224">
    <property type="protein sequence ID" value="ANW96952.1"/>
    <property type="molecule type" value="Genomic_DNA"/>
</dbReference>
<dbReference type="OrthoDB" id="9780310at2"/>
<keyword evidence="2" id="KW-1185">Reference proteome</keyword>
<dbReference type="InterPro" id="IPR036520">
    <property type="entry name" value="UPF0759_sf"/>
</dbReference>
<name>A0A1B1Y846_9FLAO</name>
<dbReference type="PANTHER" id="PTHR30348">
    <property type="entry name" value="UNCHARACTERIZED PROTEIN YECE"/>
    <property type="match status" value="1"/>
</dbReference>
<organism evidence="1 2">
    <name type="scientific">Wenyingzhuangia fucanilytica</name>
    <dbReference type="NCBI Taxonomy" id="1790137"/>
    <lineage>
        <taxon>Bacteria</taxon>
        <taxon>Pseudomonadati</taxon>
        <taxon>Bacteroidota</taxon>
        <taxon>Flavobacteriia</taxon>
        <taxon>Flavobacteriales</taxon>
        <taxon>Flavobacteriaceae</taxon>
        <taxon>Wenyingzhuangia</taxon>
    </lineage>
</organism>